<comment type="caution">
    <text evidence="1">The sequence shown here is derived from an EMBL/GenBank/DDBJ whole genome shotgun (WGS) entry which is preliminary data.</text>
</comment>
<dbReference type="Proteomes" id="UP000265520">
    <property type="component" value="Unassembled WGS sequence"/>
</dbReference>
<name>A0A392TYU7_9FABA</name>
<accession>A0A392TYU7</accession>
<dbReference type="AlphaFoldDB" id="A0A392TYU7"/>
<keyword evidence="2" id="KW-1185">Reference proteome</keyword>
<evidence type="ECO:0000313" key="2">
    <source>
        <dbReference type="Proteomes" id="UP000265520"/>
    </source>
</evidence>
<feature type="non-terminal residue" evidence="1">
    <location>
        <position position="1"/>
    </location>
</feature>
<proteinExistence type="predicted"/>
<dbReference type="EMBL" id="LXQA010678990">
    <property type="protein sequence ID" value="MCI65614.1"/>
    <property type="molecule type" value="Genomic_DNA"/>
</dbReference>
<protein>
    <submittedName>
        <fullName evidence="1">Uncharacterized protein</fullName>
    </submittedName>
</protein>
<reference evidence="1 2" key="1">
    <citation type="journal article" date="2018" name="Front. Plant Sci.">
        <title>Red Clover (Trifolium pratense) and Zigzag Clover (T. medium) - A Picture of Genomic Similarities and Differences.</title>
        <authorList>
            <person name="Dluhosova J."/>
            <person name="Istvanek J."/>
            <person name="Nedelnik J."/>
            <person name="Repkova J."/>
        </authorList>
    </citation>
    <scope>NUCLEOTIDE SEQUENCE [LARGE SCALE GENOMIC DNA]</scope>
    <source>
        <strain evidence="2">cv. 10/8</strain>
        <tissue evidence="1">Leaf</tissue>
    </source>
</reference>
<evidence type="ECO:0000313" key="1">
    <source>
        <dbReference type="EMBL" id="MCI65614.1"/>
    </source>
</evidence>
<organism evidence="1 2">
    <name type="scientific">Trifolium medium</name>
    <dbReference type="NCBI Taxonomy" id="97028"/>
    <lineage>
        <taxon>Eukaryota</taxon>
        <taxon>Viridiplantae</taxon>
        <taxon>Streptophyta</taxon>
        <taxon>Embryophyta</taxon>
        <taxon>Tracheophyta</taxon>
        <taxon>Spermatophyta</taxon>
        <taxon>Magnoliopsida</taxon>
        <taxon>eudicotyledons</taxon>
        <taxon>Gunneridae</taxon>
        <taxon>Pentapetalae</taxon>
        <taxon>rosids</taxon>
        <taxon>fabids</taxon>
        <taxon>Fabales</taxon>
        <taxon>Fabaceae</taxon>
        <taxon>Papilionoideae</taxon>
        <taxon>50 kb inversion clade</taxon>
        <taxon>NPAAA clade</taxon>
        <taxon>Hologalegina</taxon>
        <taxon>IRL clade</taxon>
        <taxon>Trifolieae</taxon>
        <taxon>Trifolium</taxon>
    </lineage>
</organism>
<sequence>PFLSFPTHIYTPQSDTLSSSYDLRKEACAGVARGAGRPARGATV</sequence>